<comment type="caution">
    <text evidence="4">The sequence shown here is derived from an EMBL/GenBank/DDBJ whole genome shotgun (WGS) entry which is preliminary data.</text>
</comment>
<dbReference type="Gene3D" id="3.30.70.100">
    <property type="match status" value="1"/>
</dbReference>
<dbReference type="InterPro" id="IPR001802">
    <property type="entry name" value="MerP/CopZ"/>
</dbReference>
<dbReference type="InterPro" id="IPR006121">
    <property type="entry name" value="HMA_dom"/>
</dbReference>
<dbReference type="PRINTS" id="PR00946">
    <property type="entry name" value="HGSCAVENGER"/>
</dbReference>
<dbReference type="Pfam" id="PF00403">
    <property type="entry name" value="HMA"/>
    <property type="match status" value="1"/>
</dbReference>
<dbReference type="PROSITE" id="PS50846">
    <property type="entry name" value="HMA_2"/>
    <property type="match status" value="1"/>
</dbReference>
<reference evidence="4 5" key="1">
    <citation type="submission" date="2015-11" db="EMBL/GenBank/DDBJ databases">
        <title>Genomic analysis of 38 Legionella species identifies large and diverse effector repertoires.</title>
        <authorList>
            <person name="Burstein D."/>
            <person name="Amaro F."/>
            <person name="Zusman T."/>
            <person name="Lifshitz Z."/>
            <person name="Cohen O."/>
            <person name="Gilbert J.A."/>
            <person name="Pupko T."/>
            <person name="Shuman H.A."/>
            <person name="Segal G."/>
        </authorList>
    </citation>
    <scope>NUCLEOTIDE SEQUENCE [LARGE SCALE GENOMIC DNA]</scope>
    <source>
        <strain evidence="4 5">IMVS3376</strain>
    </source>
</reference>
<keyword evidence="2" id="KW-0732">Signal</keyword>
<dbReference type="FunFam" id="3.30.70.100:FF:000001">
    <property type="entry name" value="ATPase copper transporting beta"/>
    <property type="match status" value="1"/>
</dbReference>
<feature type="domain" description="HMA" evidence="3">
    <location>
        <begin position="42"/>
        <end position="108"/>
    </location>
</feature>
<dbReference type="InterPro" id="IPR036163">
    <property type="entry name" value="HMA_dom_sf"/>
</dbReference>
<accession>A0A0W0ZR89</accession>
<dbReference type="GO" id="GO:0046872">
    <property type="term" value="F:metal ion binding"/>
    <property type="evidence" value="ECO:0007669"/>
    <property type="project" value="UniProtKB-KW"/>
</dbReference>
<dbReference type="RefSeq" id="WP_058509054.1">
    <property type="nucleotide sequence ID" value="NZ_LNYY01000001.1"/>
</dbReference>
<sequence>MNNAFIVLAITVILGNVSTFASSLQAPTAAEEITVSSNLKTSIVTLDIPGMFCSTCPYTVRKSLGKLPGVYKVETSVKTKSATITYDPTKVTIKSLITTTTNAGYPSSIKNNNQP</sequence>
<proteinExistence type="predicted"/>
<gene>
    <name evidence="4" type="primary">merP</name>
    <name evidence="4" type="ORF">Lste_0002</name>
</gene>
<evidence type="ECO:0000259" key="3">
    <source>
        <dbReference type="PROSITE" id="PS50846"/>
    </source>
</evidence>
<organism evidence="4 5">
    <name type="scientific">Legionella steelei</name>
    <dbReference type="NCBI Taxonomy" id="947033"/>
    <lineage>
        <taxon>Bacteria</taxon>
        <taxon>Pseudomonadati</taxon>
        <taxon>Pseudomonadota</taxon>
        <taxon>Gammaproteobacteria</taxon>
        <taxon>Legionellales</taxon>
        <taxon>Legionellaceae</taxon>
        <taxon>Legionella</taxon>
    </lineage>
</organism>
<evidence type="ECO:0000313" key="5">
    <source>
        <dbReference type="Proteomes" id="UP000054926"/>
    </source>
</evidence>
<keyword evidence="5" id="KW-1185">Reference proteome</keyword>
<protein>
    <submittedName>
        <fullName evidence="4">Mercuric transport protein periplasmic component</fullName>
    </submittedName>
</protein>
<evidence type="ECO:0000313" key="4">
    <source>
        <dbReference type="EMBL" id="KTD71717.1"/>
    </source>
</evidence>
<dbReference type="STRING" id="947033.Lste_0002"/>
<dbReference type="SUPFAM" id="SSF55008">
    <property type="entry name" value="HMA, heavy metal-associated domain"/>
    <property type="match status" value="1"/>
</dbReference>
<dbReference type="AlphaFoldDB" id="A0A0W0ZR89"/>
<dbReference type="Proteomes" id="UP000054926">
    <property type="component" value="Unassembled WGS sequence"/>
</dbReference>
<dbReference type="EMBL" id="LNYY01000001">
    <property type="protein sequence ID" value="KTD71717.1"/>
    <property type="molecule type" value="Genomic_DNA"/>
</dbReference>
<feature type="chain" id="PRO_5006918966" evidence="2">
    <location>
        <begin position="22"/>
        <end position="115"/>
    </location>
</feature>
<feature type="signal peptide" evidence="2">
    <location>
        <begin position="1"/>
        <end position="21"/>
    </location>
</feature>
<evidence type="ECO:0000256" key="1">
    <source>
        <dbReference type="ARBA" id="ARBA00022723"/>
    </source>
</evidence>
<name>A0A0W0ZR89_9GAMM</name>
<keyword evidence="1" id="KW-0479">Metal-binding</keyword>
<dbReference type="OrthoDB" id="7205933at2"/>
<dbReference type="CDD" id="cd00371">
    <property type="entry name" value="HMA"/>
    <property type="match status" value="1"/>
</dbReference>
<evidence type="ECO:0000256" key="2">
    <source>
        <dbReference type="SAM" id="SignalP"/>
    </source>
</evidence>
<dbReference type="PATRIC" id="fig|947033.5.peg.2"/>